<proteinExistence type="predicted"/>
<dbReference type="Gene3D" id="1.20.5.780">
    <property type="entry name" value="Single helix bin"/>
    <property type="match status" value="1"/>
</dbReference>
<dbReference type="RefSeq" id="WP_166673712.1">
    <property type="nucleotide sequence ID" value="NZ_SOEB01000016.1"/>
</dbReference>
<dbReference type="EMBL" id="SOEB01000016">
    <property type="protein sequence ID" value="TDX26837.1"/>
    <property type="molecule type" value="Genomic_DNA"/>
</dbReference>
<accession>A0A4R8FTS1</accession>
<gene>
    <name evidence="1" type="ORF">EV657_11616</name>
</gene>
<comment type="caution">
    <text evidence="1">The sequence shown here is derived from an EMBL/GenBank/DDBJ whole genome shotgun (WGS) entry which is preliminary data.</text>
</comment>
<organism evidence="1 2">
    <name type="scientific">Rhodovulum visakhapatnamense</name>
    <dbReference type="NCBI Taxonomy" id="364297"/>
    <lineage>
        <taxon>Bacteria</taxon>
        <taxon>Pseudomonadati</taxon>
        <taxon>Pseudomonadota</taxon>
        <taxon>Alphaproteobacteria</taxon>
        <taxon>Rhodobacterales</taxon>
        <taxon>Paracoccaceae</taxon>
        <taxon>Rhodovulum</taxon>
    </lineage>
</organism>
<evidence type="ECO:0000313" key="1">
    <source>
        <dbReference type="EMBL" id="TDX26837.1"/>
    </source>
</evidence>
<sequence length="58" mass="6611">MTTPDIESPDHTDLKKIDHERFFEAIDSPPLPTEALRLAFRQAKMRSVQRDTGLATTD</sequence>
<evidence type="ECO:0000313" key="2">
    <source>
        <dbReference type="Proteomes" id="UP000295484"/>
    </source>
</evidence>
<dbReference type="AlphaFoldDB" id="A0A4R8FTS1"/>
<evidence type="ECO:0008006" key="3">
    <source>
        <dbReference type="Google" id="ProtNLM"/>
    </source>
</evidence>
<reference evidence="1 2" key="1">
    <citation type="submission" date="2019-03" db="EMBL/GenBank/DDBJ databases">
        <title>Genomic Encyclopedia of Type Strains, Phase IV (KMG-IV): sequencing the most valuable type-strain genomes for metagenomic binning, comparative biology and taxonomic classification.</title>
        <authorList>
            <person name="Goeker M."/>
        </authorList>
    </citation>
    <scope>NUCLEOTIDE SEQUENCE [LARGE SCALE GENOMIC DNA]</scope>
    <source>
        <strain evidence="1 2">JA181</strain>
    </source>
</reference>
<dbReference type="Proteomes" id="UP000295484">
    <property type="component" value="Unassembled WGS sequence"/>
</dbReference>
<name>A0A4R8FTS1_9RHOB</name>
<protein>
    <recommendedName>
        <fullName evidence="3">DUF1778 domain-containing protein</fullName>
    </recommendedName>
</protein>